<feature type="transmembrane region" description="Helical" evidence="1">
    <location>
        <begin position="175"/>
        <end position="198"/>
    </location>
</feature>
<keyword evidence="3" id="KW-1185">Reference proteome</keyword>
<feature type="transmembrane region" description="Helical" evidence="1">
    <location>
        <begin position="353"/>
        <end position="372"/>
    </location>
</feature>
<name>A0ABV5FHS4_9FLAO</name>
<keyword evidence="1" id="KW-0472">Membrane</keyword>
<comment type="caution">
    <text evidence="2">The sequence shown here is derived from an EMBL/GenBank/DDBJ whole genome shotgun (WGS) entry which is preliminary data.</text>
</comment>
<dbReference type="EMBL" id="JBHMEX010000013">
    <property type="protein sequence ID" value="MFB9063104.1"/>
    <property type="molecule type" value="Genomic_DNA"/>
</dbReference>
<keyword evidence="1" id="KW-0812">Transmembrane</keyword>
<keyword evidence="1" id="KW-1133">Transmembrane helix</keyword>
<feature type="transmembrane region" description="Helical" evidence="1">
    <location>
        <begin position="84"/>
        <end position="102"/>
    </location>
</feature>
<feature type="transmembrane region" description="Helical" evidence="1">
    <location>
        <begin position="384"/>
        <end position="403"/>
    </location>
</feature>
<feature type="transmembrane region" description="Helical" evidence="1">
    <location>
        <begin position="55"/>
        <end position="72"/>
    </location>
</feature>
<feature type="transmembrane region" description="Helical" evidence="1">
    <location>
        <begin position="108"/>
        <end position="128"/>
    </location>
</feature>
<reference evidence="2 3" key="1">
    <citation type="submission" date="2024-09" db="EMBL/GenBank/DDBJ databases">
        <authorList>
            <person name="Sun Q."/>
            <person name="Mori K."/>
        </authorList>
    </citation>
    <scope>NUCLEOTIDE SEQUENCE [LARGE SCALE GENOMIC DNA]</scope>
    <source>
        <strain evidence="2 3">CECT 7908</strain>
    </source>
</reference>
<organism evidence="2 3">
    <name type="scientific">Flavobacterium branchiarum</name>
    <dbReference type="NCBI Taxonomy" id="1114870"/>
    <lineage>
        <taxon>Bacteria</taxon>
        <taxon>Pseudomonadati</taxon>
        <taxon>Bacteroidota</taxon>
        <taxon>Flavobacteriia</taxon>
        <taxon>Flavobacteriales</taxon>
        <taxon>Flavobacteriaceae</taxon>
        <taxon>Flavobacterium</taxon>
    </lineage>
</organism>
<accession>A0ABV5FHS4</accession>
<evidence type="ECO:0000256" key="1">
    <source>
        <dbReference type="SAM" id="Phobius"/>
    </source>
</evidence>
<dbReference type="Proteomes" id="UP001589589">
    <property type="component" value="Unassembled WGS sequence"/>
</dbReference>
<feature type="transmembrane region" description="Helical" evidence="1">
    <location>
        <begin position="140"/>
        <end position="163"/>
    </location>
</feature>
<feature type="transmembrane region" description="Helical" evidence="1">
    <location>
        <begin position="278"/>
        <end position="298"/>
    </location>
</feature>
<feature type="transmembrane region" description="Helical" evidence="1">
    <location>
        <begin position="310"/>
        <end position="333"/>
    </location>
</feature>
<feature type="transmembrane region" description="Helical" evidence="1">
    <location>
        <begin position="210"/>
        <end position="231"/>
    </location>
</feature>
<sequence>MKLLSRMGSYKSWILCCFFNFLIASLMGLLMRYLYLFPLNINYSFLLHAHSHVAMLGWAYLMIYVLIVRFYLPKEKSNKPVYNRLFWITEFTVIGMMISFPIQGYALFSIVFSTLHILLSYFFCWQIWKDGFQDKTKDHKLLLVAVLFMIFSTFGVWCLGPAVSMLGKQSAFYQIAIQFFLHFQFNGWFLFAVLALFLKQFEDKIEKNSFKIFFSLLIVATFLTVAFPMSWYLENRMLKWVNAFGVILQLVAFIYFYKMLKPKIEWFKASLEPITKTVYSLALCSLFLKISIQLLVLIPDLAEVSHQIRSFIIGFIHLTTLGIITGFLFGVLLQHKLLSNQSSLLQVGVKCFVFGYIVTEVLLFLQGGYLYFGKGALYGYYEGIFGTSVFIVLGLILIIASMLKTKKQESIN</sequence>
<feature type="transmembrane region" description="Helical" evidence="1">
    <location>
        <begin position="237"/>
        <end position="257"/>
    </location>
</feature>
<proteinExistence type="predicted"/>
<protein>
    <submittedName>
        <fullName evidence="2">Uncharacterized protein</fullName>
    </submittedName>
</protein>
<evidence type="ECO:0000313" key="3">
    <source>
        <dbReference type="Proteomes" id="UP001589589"/>
    </source>
</evidence>
<evidence type="ECO:0000313" key="2">
    <source>
        <dbReference type="EMBL" id="MFB9063104.1"/>
    </source>
</evidence>
<feature type="transmembrane region" description="Helical" evidence="1">
    <location>
        <begin position="12"/>
        <end position="35"/>
    </location>
</feature>
<dbReference type="RefSeq" id="WP_290265928.1">
    <property type="nucleotide sequence ID" value="NZ_JAUFQQ010000005.1"/>
</dbReference>
<gene>
    <name evidence="2" type="ORF">ACFFUQ_03655</name>
</gene>